<name>A0AAD6UMM2_9AGAR</name>
<dbReference type="Proteomes" id="UP001219525">
    <property type="component" value="Unassembled WGS sequence"/>
</dbReference>
<dbReference type="AlphaFoldDB" id="A0AAD6UMM2"/>
<evidence type="ECO:0000313" key="3">
    <source>
        <dbReference type="Proteomes" id="UP001219525"/>
    </source>
</evidence>
<feature type="compositionally biased region" description="Low complexity" evidence="1">
    <location>
        <begin position="24"/>
        <end position="38"/>
    </location>
</feature>
<accession>A0AAD6UMM2</accession>
<dbReference type="EMBL" id="JARJCW010000144">
    <property type="protein sequence ID" value="KAJ7190696.1"/>
    <property type="molecule type" value="Genomic_DNA"/>
</dbReference>
<proteinExistence type="predicted"/>
<gene>
    <name evidence="2" type="ORF">GGX14DRAFT_482672</name>
</gene>
<organism evidence="2 3">
    <name type="scientific">Mycena pura</name>
    <dbReference type="NCBI Taxonomy" id="153505"/>
    <lineage>
        <taxon>Eukaryota</taxon>
        <taxon>Fungi</taxon>
        <taxon>Dikarya</taxon>
        <taxon>Basidiomycota</taxon>
        <taxon>Agaricomycotina</taxon>
        <taxon>Agaricomycetes</taxon>
        <taxon>Agaricomycetidae</taxon>
        <taxon>Agaricales</taxon>
        <taxon>Marasmiineae</taxon>
        <taxon>Mycenaceae</taxon>
        <taxon>Mycena</taxon>
    </lineage>
</organism>
<feature type="compositionally biased region" description="Polar residues" evidence="1">
    <location>
        <begin position="1"/>
        <end position="16"/>
    </location>
</feature>
<comment type="caution">
    <text evidence="2">The sequence shown here is derived from an EMBL/GenBank/DDBJ whole genome shotgun (WGS) entry which is preliminary data.</text>
</comment>
<feature type="region of interest" description="Disordered" evidence="1">
    <location>
        <begin position="88"/>
        <end position="123"/>
    </location>
</feature>
<feature type="region of interest" description="Disordered" evidence="1">
    <location>
        <begin position="1"/>
        <end position="45"/>
    </location>
</feature>
<keyword evidence="3" id="KW-1185">Reference proteome</keyword>
<reference evidence="2" key="1">
    <citation type="submission" date="2023-03" db="EMBL/GenBank/DDBJ databases">
        <title>Massive genome expansion in bonnet fungi (Mycena s.s.) driven by repeated elements and novel gene families across ecological guilds.</title>
        <authorList>
            <consortium name="Lawrence Berkeley National Laboratory"/>
            <person name="Harder C.B."/>
            <person name="Miyauchi S."/>
            <person name="Viragh M."/>
            <person name="Kuo A."/>
            <person name="Thoen E."/>
            <person name="Andreopoulos B."/>
            <person name="Lu D."/>
            <person name="Skrede I."/>
            <person name="Drula E."/>
            <person name="Henrissat B."/>
            <person name="Morin E."/>
            <person name="Kohler A."/>
            <person name="Barry K."/>
            <person name="LaButti K."/>
            <person name="Morin E."/>
            <person name="Salamov A."/>
            <person name="Lipzen A."/>
            <person name="Mereny Z."/>
            <person name="Hegedus B."/>
            <person name="Baldrian P."/>
            <person name="Stursova M."/>
            <person name="Weitz H."/>
            <person name="Taylor A."/>
            <person name="Grigoriev I.V."/>
            <person name="Nagy L.G."/>
            <person name="Martin F."/>
            <person name="Kauserud H."/>
        </authorList>
    </citation>
    <scope>NUCLEOTIDE SEQUENCE</scope>
    <source>
        <strain evidence="2">9144</strain>
    </source>
</reference>
<evidence type="ECO:0000256" key="1">
    <source>
        <dbReference type="SAM" id="MobiDB-lite"/>
    </source>
</evidence>
<sequence length="226" mass="25010">MPTCVQLPSTPVSNHTRAPFAYTPSQSSPLAPSSSPSRSRVRLPKRPMRAADFGPGVQLAGAGNDSQAAFLRARLHLRCIERASKARERAVRKKRSIGNGGEPSSDDIDMGSMEDEDDAEDGDPLHDELFVRIMRNATRRLNHSFMYSYDREIGSFDPALDEPREWEAELVNPDESTTLAQGLEDDAELQAYLEAEEAFDAFADIPADELFDSGTDLFGDSDRFIN</sequence>
<protein>
    <submittedName>
        <fullName evidence="2">Uncharacterized protein</fullName>
    </submittedName>
</protein>
<feature type="compositionally biased region" description="Acidic residues" evidence="1">
    <location>
        <begin position="104"/>
        <end position="122"/>
    </location>
</feature>
<evidence type="ECO:0000313" key="2">
    <source>
        <dbReference type="EMBL" id="KAJ7190696.1"/>
    </source>
</evidence>